<comment type="caution">
    <text evidence="3">The sequence shown here is derived from an EMBL/GenBank/DDBJ whole genome shotgun (WGS) entry which is preliminary data.</text>
</comment>
<reference evidence="3 4" key="1">
    <citation type="submission" date="2020-08" db="EMBL/GenBank/DDBJ databases">
        <title>Paraeoetvoesia sp. YC-7-48 draft genome sequence.</title>
        <authorList>
            <person name="Yao L."/>
        </authorList>
    </citation>
    <scope>NUCLEOTIDE SEQUENCE [LARGE SCALE GENOMIC DNA]</scope>
    <source>
        <strain evidence="4">YC-7-48</strain>
    </source>
</reference>
<protein>
    <submittedName>
        <fullName evidence="3">DUF4113 domain-containing protein</fullName>
    </submittedName>
</protein>
<evidence type="ECO:0000313" key="3">
    <source>
        <dbReference type="EMBL" id="MBC2771209.1"/>
    </source>
</evidence>
<evidence type="ECO:0000259" key="2">
    <source>
        <dbReference type="Pfam" id="PF13438"/>
    </source>
</evidence>
<dbReference type="AlphaFoldDB" id="A0A842HQG4"/>
<name>A0A842HQG4_9BURK</name>
<feature type="domain" description="DUF4113" evidence="2">
    <location>
        <begin position="156"/>
        <end position="206"/>
    </location>
</feature>
<dbReference type="InterPro" id="IPR017961">
    <property type="entry name" value="DNA_pol_Y-fam_little_finger"/>
</dbReference>
<keyword evidence="4" id="KW-1185">Reference proteome</keyword>
<gene>
    <name evidence="3" type="ORF">GTU67_15100</name>
</gene>
<accession>A0A842HQG4</accession>
<dbReference type="Pfam" id="PF13438">
    <property type="entry name" value="DUF4113"/>
    <property type="match status" value="1"/>
</dbReference>
<evidence type="ECO:0000313" key="4">
    <source>
        <dbReference type="Proteomes" id="UP000545386"/>
    </source>
</evidence>
<dbReference type="EMBL" id="JACJUU010000039">
    <property type="protein sequence ID" value="MBC2771209.1"/>
    <property type="molecule type" value="Genomic_DNA"/>
</dbReference>
<dbReference type="GO" id="GO:0006281">
    <property type="term" value="P:DNA repair"/>
    <property type="evidence" value="ECO:0007669"/>
    <property type="project" value="InterPro"/>
</dbReference>
<feature type="domain" description="DNA polymerase Y-family little finger" evidence="1">
    <location>
        <begin position="25"/>
        <end position="139"/>
    </location>
</feature>
<evidence type="ECO:0000259" key="1">
    <source>
        <dbReference type="Pfam" id="PF11799"/>
    </source>
</evidence>
<dbReference type="Proteomes" id="UP000545386">
    <property type="component" value="Unassembled WGS sequence"/>
</dbReference>
<dbReference type="InterPro" id="IPR025188">
    <property type="entry name" value="DUF4113"/>
</dbReference>
<organism evidence="3 4">
    <name type="scientific">Pusillimonas minor</name>
    <dbReference type="NCBI Taxonomy" id="2697024"/>
    <lineage>
        <taxon>Bacteria</taxon>
        <taxon>Pseudomonadati</taxon>
        <taxon>Pseudomonadota</taxon>
        <taxon>Betaproteobacteria</taxon>
        <taxon>Burkholderiales</taxon>
        <taxon>Alcaligenaceae</taxon>
        <taxon>Pusillimonas</taxon>
    </lineage>
</organism>
<dbReference type="Pfam" id="PF11799">
    <property type="entry name" value="IMS_C"/>
    <property type="match status" value="1"/>
</dbReference>
<dbReference type="GO" id="GO:0003684">
    <property type="term" value="F:damaged DNA binding"/>
    <property type="evidence" value="ECO:0007669"/>
    <property type="project" value="InterPro"/>
</dbReference>
<proteinExistence type="predicted"/>
<sequence length="208" mass="23468">MVLAKTARELAGQACIGWEDEPADKQQIMCSRSFGKPVVHLVDLQQALAVFVSRAAQKLRAQASFTEAIHVFIRTSPFRDGPKYTGSTVIRVARNDDTTVLIGAVNRALYKIYRSGYAYAKAGVCLLEITQRSMAESQLGLFDAPQQHCQVPKGELMQVMDRLNQRFGRFTVVAGDALVQSESPWQMRQERKTPAYTTRWEDIVEIWR</sequence>